<evidence type="ECO:0000256" key="1">
    <source>
        <dbReference type="SAM" id="MobiDB-lite"/>
    </source>
</evidence>
<comment type="caution">
    <text evidence="2">The sequence shown here is derived from an EMBL/GenBank/DDBJ whole genome shotgun (WGS) entry which is preliminary data.</text>
</comment>
<protein>
    <submittedName>
        <fullName evidence="2">Uncharacterized protein</fullName>
    </submittedName>
</protein>
<accession>A0A540KNW0</accession>
<dbReference type="AlphaFoldDB" id="A0A540KNW0"/>
<feature type="compositionally biased region" description="Polar residues" evidence="1">
    <location>
        <begin position="30"/>
        <end position="44"/>
    </location>
</feature>
<organism evidence="2 3">
    <name type="scientific">Malus baccata</name>
    <name type="common">Siberian crab apple</name>
    <name type="synonym">Pyrus baccata</name>
    <dbReference type="NCBI Taxonomy" id="106549"/>
    <lineage>
        <taxon>Eukaryota</taxon>
        <taxon>Viridiplantae</taxon>
        <taxon>Streptophyta</taxon>
        <taxon>Embryophyta</taxon>
        <taxon>Tracheophyta</taxon>
        <taxon>Spermatophyta</taxon>
        <taxon>Magnoliopsida</taxon>
        <taxon>eudicotyledons</taxon>
        <taxon>Gunneridae</taxon>
        <taxon>Pentapetalae</taxon>
        <taxon>rosids</taxon>
        <taxon>fabids</taxon>
        <taxon>Rosales</taxon>
        <taxon>Rosaceae</taxon>
        <taxon>Amygdaloideae</taxon>
        <taxon>Maleae</taxon>
        <taxon>Malus</taxon>
    </lineage>
</organism>
<reference evidence="2 3" key="1">
    <citation type="journal article" date="2019" name="G3 (Bethesda)">
        <title>Sequencing of a Wild Apple (Malus baccata) Genome Unravels the Differences Between Cultivated and Wild Apple Species Regarding Disease Resistance and Cold Tolerance.</title>
        <authorList>
            <person name="Chen X."/>
        </authorList>
    </citation>
    <scope>NUCLEOTIDE SEQUENCE [LARGE SCALE GENOMIC DNA]</scope>
    <source>
        <strain evidence="3">cv. Shandingzi</strain>
        <tissue evidence="2">Leaves</tissue>
    </source>
</reference>
<proteinExistence type="predicted"/>
<sequence length="54" mass="5547">MEFTQRSAALPSSSQTVTRGRGQGRASGAMATSQDLPFGPSTSVIAKPGGRSKH</sequence>
<keyword evidence="3" id="KW-1185">Reference proteome</keyword>
<name>A0A540KNW0_MALBA</name>
<dbReference type="EMBL" id="VIEB01001064">
    <property type="protein sequence ID" value="TQD75918.1"/>
    <property type="molecule type" value="Genomic_DNA"/>
</dbReference>
<evidence type="ECO:0000313" key="3">
    <source>
        <dbReference type="Proteomes" id="UP000315295"/>
    </source>
</evidence>
<evidence type="ECO:0000313" key="2">
    <source>
        <dbReference type="EMBL" id="TQD75918.1"/>
    </source>
</evidence>
<gene>
    <name evidence="2" type="ORF">C1H46_038549</name>
</gene>
<feature type="region of interest" description="Disordered" evidence="1">
    <location>
        <begin position="1"/>
        <end position="54"/>
    </location>
</feature>
<dbReference type="Proteomes" id="UP000315295">
    <property type="component" value="Unassembled WGS sequence"/>
</dbReference>
<feature type="compositionally biased region" description="Polar residues" evidence="1">
    <location>
        <begin position="1"/>
        <end position="18"/>
    </location>
</feature>